<dbReference type="Pfam" id="PF00293">
    <property type="entry name" value="NUDIX"/>
    <property type="match status" value="1"/>
</dbReference>
<dbReference type="NCBIfam" id="NF001299">
    <property type="entry name" value="PRK00241.1"/>
    <property type="match status" value="1"/>
</dbReference>
<dbReference type="InterPro" id="IPR049734">
    <property type="entry name" value="NudC-like_C"/>
</dbReference>
<dbReference type="PANTHER" id="PTHR42904:SF6">
    <property type="entry name" value="NAD-CAPPED RNA HYDROLASE NUDT12"/>
    <property type="match status" value="1"/>
</dbReference>
<dbReference type="AlphaFoldDB" id="A0A1B8PMS0"/>
<evidence type="ECO:0000256" key="2">
    <source>
        <dbReference type="ARBA" id="ARBA00001947"/>
    </source>
</evidence>
<dbReference type="Gene3D" id="3.90.79.20">
    <property type="match status" value="1"/>
</dbReference>
<evidence type="ECO:0000256" key="1">
    <source>
        <dbReference type="ARBA" id="ARBA00001946"/>
    </source>
</evidence>
<keyword evidence="7" id="KW-0460">Magnesium</keyword>
<keyword evidence="8" id="KW-0520">NAD</keyword>
<dbReference type="OrthoDB" id="9791656at2"/>
<dbReference type="InterPro" id="IPR015376">
    <property type="entry name" value="Znr_NADH_PPase"/>
</dbReference>
<comment type="cofactor">
    <cofactor evidence="2">
        <name>Zn(2+)</name>
        <dbReference type="ChEBI" id="CHEBI:29105"/>
    </cofactor>
</comment>
<comment type="cofactor">
    <cofactor evidence="1">
        <name>Mg(2+)</name>
        <dbReference type="ChEBI" id="CHEBI:18420"/>
    </cofactor>
</comment>
<evidence type="ECO:0000259" key="10">
    <source>
        <dbReference type="PROSITE" id="PS51462"/>
    </source>
</evidence>
<protein>
    <recommendedName>
        <fullName evidence="4">NAD(+) diphosphatase</fullName>
        <ecNumber evidence="4">3.6.1.22</ecNumber>
    </recommendedName>
</protein>
<feature type="domain" description="Nudix hydrolase" evidence="10">
    <location>
        <begin position="150"/>
        <end position="281"/>
    </location>
</feature>
<dbReference type="Proteomes" id="UP000092671">
    <property type="component" value="Unassembled WGS sequence"/>
</dbReference>
<proteinExistence type="inferred from homology"/>
<dbReference type="GO" id="GO:0006742">
    <property type="term" value="P:NADP+ catabolic process"/>
    <property type="evidence" value="ECO:0007669"/>
    <property type="project" value="TreeGrafter"/>
</dbReference>
<comment type="caution">
    <text evidence="11">The sequence shown here is derived from an EMBL/GenBank/DDBJ whole genome shotgun (WGS) entry which is preliminary data.</text>
</comment>
<dbReference type="RefSeq" id="WP_066891023.1">
    <property type="nucleotide sequence ID" value="NZ_LZDN01000001.1"/>
</dbReference>
<dbReference type="CDD" id="cd03429">
    <property type="entry name" value="NUDIX_NADH_pyrophosphatase_Nudt13"/>
    <property type="match status" value="1"/>
</dbReference>
<evidence type="ECO:0000313" key="11">
    <source>
        <dbReference type="EMBL" id="OBX52348.1"/>
    </source>
</evidence>
<comment type="catalytic activity">
    <reaction evidence="9">
        <text>a 5'-end NAD(+)-phospho-ribonucleoside in mRNA + H2O = a 5'-end phospho-adenosine-phospho-ribonucleoside in mRNA + beta-nicotinamide D-ribonucleotide + 2 H(+)</text>
        <dbReference type="Rhea" id="RHEA:60876"/>
        <dbReference type="Rhea" id="RHEA-COMP:15698"/>
        <dbReference type="Rhea" id="RHEA-COMP:15719"/>
        <dbReference type="ChEBI" id="CHEBI:14649"/>
        <dbReference type="ChEBI" id="CHEBI:15377"/>
        <dbReference type="ChEBI" id="CHEBI:15378"/>
        <dbReference type="ChEBI" id="CHEBI:144029"/>
        <dbReference type="ChEBI" id="CHEBI:144051"/>
    </reaction>
    <physiologicalReaction direction="left-to-right" evidence="9">
        <dbReference type="Rhea" id="RHEA:60877"/>
    </physiologicalReaction>
</comment>
<evidence type="ECO:0000256" key="6">
    <source>
        <dbReference type="ARBA" id="ARBA00022801"/>
    </source>
</evidence>
<gene>
    <name evidence="11" type="ORF">A9Z60_01345</name>
</gene>
<dbReference type="SUPFAM" id="SSF55811">
    <property type="entry name" value="Nudix"/>
    <property type="match status" value="1"/>
</dbReference>
<dbReference type="GO" id="GO:0005829">
    <property type="term" value="C:cytosol"/>
    <property type="evidence" value="ECO:0007669"/>
    <property type="project" value="TreeGrafter"/>
</dbReference>
<dbReference type="GO" id="GO:0019677">
    <property type="term" value="P:NAD+ catabolic process"/>
    <property type="evidence" value="ECO:0007669"/>
    <property type="project" value="TreeGrafter"/>
</dbReference>
<evidence type="ECO:0000256" key="8">
    <source>
        <dbReference type="ARBA" id="ARBA00023027"/>
    </source>
</evidence>
<name>A0A1B8PMS0_MORNO</name>
<evidence type="ECO:0000256" key="5">
    <source>
        <dbReference type="ARBA" id="ARBA00022723"/>
    </source>
</evidence>
<dbReference type="GO" id="GO:0035529">
    <property type="term" value="F:NADH pyrophosphatase activity"/>
    <property type="evidence" value="ECO:0007669"/>
    <property type="project" value="TreeGrafter"/>
</dbReference>
<keyword evidence="6" id="KW-0378">Hydrolase</keyword>
<keyword evidence="5" id="KW-0479">Metal-binding</keyword>
<evidence type="ECO:0000256" key="3">
    <source>
        <dbReference type="ARBA" id="ARBA00009595"/>
    </source>
</evidence>
<accession>A0A1B8PMS0</accession>
<dbReference type="PANTHER" id="PTHR42904">
    <property type="entry name" value="NUDIX HYDROLASE, NUDC SUBFAMILY"/>
    <property type="match status" value="1"/>
</dbReference>
<dbReference type="EC" id="3.6.1.22" evidence="4"/>
<dbReference type="Gene3D" id="3.90.79.10">
    <property type="entry name" value="Nucleoside Triphosphate Pyrophosphohydrolase"/>
    <property type="match status" value="1"/>
</dbReference>
<comment type="similarity">
    <text evidence="3">Belongs to the Nudix hydrolase family. NudC subfamily.</text>
</comment>
<reference evidence="11 12" key="1">
    <citation type="submission" date="2016-06" db="EMBL/GenBank/DDBJ databases">
        <title>Draft genome of Moraxella nonliquefaciens CCUG 60284.</title>
        <authorList>
            <person name="Salva-Serra F."/>
            <person name="Engstrom-Jakobsson H."/>
            <person name="Thorell K."/>
            <person name="Gonzales-Siles L."/>
            <person name="Karlsson R."/>
            <person name="Boulund F."/>
            <person name="Engstrand L."/>
            <person name="Kristiansson E."/>
            <person name="Moore E."/>
        </authorList>
    </citation>
    <scope>NUCLEOTIDE SEQUENCE [LARGE SCALE GENOMIC DNA]</scope>
    <source>
        <strain evidence="11 12">CCUG 60284</strain>
    </source>
</reference>
<evidence type="ECO:0000256" key="4">
    <source>
        <dbReference type="ARBA" id="ARBA00012381"/>
    </source>
</evidence>
<dbReference type="InterPro" id="IPR000086">
    <property type="entry name" value="NUDIX_hydrolase_dom"/>
</dbReference>
<dbReference type="Pfam" id="PF09297">
    <property type="entry name" value="Zn_ribbon_NUD"/>
    <property type="match status" value="1"/>
</dbReference>
<dbReference type="InterPro" id="IPR015797">
    <property type="entry name" value="NUDIX_hydrolase-like_dom_sf"/>
</dbReference>
<dbReference type="PROSITE" id="PS51462">
    <property type="entry name" value="NUDIX"/>
    <property type="match status" value="1"/>
</dbReference>
<evidence type="ECO:0000313" key="12">
    <source>
        <dbReference type="Proteomes" id="UP000092671"/>
    </source>
</evidence>
<organism evidence="11 12">
    <name type="scientific">Moraxella nonliquefaciens</name>
    <dbReference type="NCBI Taxonomy" id="478"/>
    <lineage>
        <taxon>Bacteria</taxon>
        <taxon>Pseudomonadati</taxon>
        <taxon>Pseudomonadota</taxon>
        <taxon>Gammaproteobacteria</taxon>
        <taxon>Moraxellales</taxon>
        <taxon>Moraxellaceae</taxon>
        <taxon>Moraxella</taxon>
    </lineage>
</organism>
<dbReference type="EMBL" id="LZDN01000001">
    <property type="protein sequence ID" value="OBX52348.1"/>
    <property type="molecule type" value="Genomic_DNA"/>
</dbReference>
<dbReference type="GO" id="GO:0046872">
    <property type="term" value="F:metal ion binding"/>
    <property type="evidence" value="ECO:0007669"/>
    <property type="project" value="UniProtKB-KW"/>
</dbReference>
<evidence type="ECO:0000256" key="9">
    <source>
        <dbReference type="ARBA" id="ARBA00023679"/>
    </source>
</evidence>
<dbReference type="InterPro" id="IPR050241">
    <property type="entry name" value="NAD-cap_RNA_hydrolase_NudC"/>
</dbReference>
<sequence length="286" mass="32386">MSHQSISCTDTQSSVAHVIWVIDGESVFCRDKKPHAFERTQIDIDGLVNHGVDDMLGVIELLHFGRADRRVFAIDAQKMDETHHFDGEFIAYRHVVAVTDSHTSHEISAGIQLLLWQKSNQFCGYCGSKTIRHHKENAMACPNCHQYFYPKIQPCVIIAITRPCPITGQPQILLAQHHRHQTTGMYGLIAGFMEAGENVKMSIHREVLEETGIYVDDVHYITSQAWPYPTNLMLGFCATYKSGEIVIDKNELSHAQFFGKDDLPLIPKQGTITHELISQVLKLDKY</sequence>
<evidence type="ECO:0000256" key="7">
    <source>
        <dbReference type="ARBA" id="ARBA00022842"/>
    </source>
</evidence>